<dbReference type="InterPro" id="IPR026444">
    <property type="entry name" value="Secre_tail"/>
</dbReference>
<name>A0A7W2R2U9_9FLAO</name>
<dbReference type="InterPro" id="IPR005018">
    <property type="entry name" value="DOMON_domain"/>
</dbReference>
<evidence type="ECO:0000256" key="1">
    <source>
        <dbReference type="ARBA" id="ARBA00022729"/>
    </source>
</evidence>
<keyword evidence="5" id="KW-1185">Reference proteome</keyword>
<dbReference type="NCBIfam" id="TIGR04183">
    <property type="entry name" value="Por_Secre_tail"/>
    <property type="match status" value="1"/>
</dbReference>
<sequence length="259" mass="28426">MKKTTLAFLGILLTSFCLAQTYTTGTMELYNQNDDVFTARVDVTSTLVTLTLVGPDNSYLGFGFGTQTMGSGGDVVLFYDDVDTPAEDFQLSDRKFIGTGPVPEVDTHQDWTLVSNTLENGQRTVVGTRVLDTGHDDDYVFSTSDSSLDFAWAIGSSYELKRHSARGGSMQSFTLSQDTFTLSDFVMTPNPGLSKFELRLPSGVSNVKLQVYDVLGKNIFSKILTTLSTTVDVSKWNSGVYLVRVTSNNGSQTKRFVKQ</sequence>
<feature type="signal peptide" evidence="2">
    <location>
        <begin position="1"/>
        <end position="19"/>
    </location>
</feature>
<dbReference type="Pfam" id="PF03351">
    <property type="entry name" value="DOMON"/>
    <property type="match status" value="1"/>
</dbReference>
<dbReference type="Proteomes" id="UP000541857">
    <property type="component" value="Unassembled WGS sequence"/>
</dbReference>
<dbReference type="RefSeq" id="WP_182202001.1">
    <property type="nucleotide sequence ID" value="NZ_JACGLT010000001.1"/>
</dbReference>
<organism evidence="4 5">
    <name type="scientific">Gelidibacter maritimus</name>
    <dbReference type="NCBI Taxonomy" id="2761487"/>
    <lineage>
        <taxon>Bacteria</taxon>
        <taxon>Pseudomonadati</taxon>
        <taxon>Bacteroidota</taxon>
        <taxon>Flavobacteriia</taxon>
        <taxon>Flavobacteriales</taxon>
        <taxon>Flavobacteriaceae</taxon>
        <taxon>Gelidibacter</taxon>
    </lineage>
</organism>
<protein>
    <submittedName>
        <fullName evidence="4">T9SS type A sorting domain-containing protein</fullName>
    </submittedName>
</protein>
<feature type="domain" description="DOMON" evidence="3">
    <location>
        <begin position="33"/>
        <end position="155"/>
    </location>
</feature>
<evidence type="ECO:0000313" key="4">
    <source>
        <dbReference type="EMBL" id="MBA6151285.1"/>
    </source>
</evidence>
<dbReference type="PROSITE" id="PS50836">
    <property type="entry name" value="DOMON"/>
    <property type="match status" value="1"/>
</dbReference>
<keyword evidence="1 2" id="KW-0732">Signal</keyword>
<dbReference type="InterPro" id="IPR045266">
    <property type="entry name" value="DOH_DOMON"/>
</dbReference>
<proteinExistence type="predicted"/>
<dbReference type="AlphaFoldDB" id="A0A7W2R2U9"/>
<comment type="caution">
    <text evidence="4">The sequence shown here is derived from an EMBL/GenBank/DDBJ whole genome shotgun (WGS) entry which is preliminary data.</text>
</comment>
<evidence type="ECO:0000256" key="2">
    <source>
        <dbReference type="SAM" id="SignalP"/>
    </source>
</evidence>
<accession>A0A7W2R2U9</accession>
<feature type="chain" id="PRO_5031256822" evidence="2">
    <location>
        <begin position="20"/>
        <end position="259"/>
    </location>
</feature>
<dbReference type="EMBL" id="JACGLT010000001">
    <property type="protein sequence ID" value="MBA6151285.1"/>
    <property type="molecule type" value="Genomic_DNA"/>
</dbReference>
<gene>
    <name evidence="4" type="ORF">H3Z82_00935</name>
</gene>
<reference evidence="4 5" key="1">
    <citation type="submission" date="2020-07" db="EMBL/GenBank/DDBJ databases">
        <title>Bacterium isolated from marine sediment.</title>
        <authorList>
            <person name="Shang D."/>
        </authorList>
    </citation>
    <scope>NUCLEOTIDE SEQUENCE [LARGE SCALE GENOMIC DNA]</scope>
    <source>
        <strain evidence="4 5">F6074</strain>
    </source>
</reference>
<dbReference type="Pfam" id="PF18962">
    <property type="entry name" value="Por_Secre_tail"/>
    <property type="match status" value="1"/>
</dbReference>
<dbReference type="CDD" id="cd09631">
    <property type="entry name" value="DOMON_DOH"/>
    <property type="match status" value="1"/>
</dbReference>
<evidence type="ECO:0000313" key="5">
    <source>
        <dbReference type="Proteomes" id="UP000541857"/>
    </source>
</evidence>
<evidence type="ECO:0000259" key="3">
    <source>
        <dbReference type="PROSITE" id="PS50836"/>
    </source>
</evidence>